<dbReference type="EMBL" id="NGKU01000001">
    <property type="protein sequence ID" value="OTN77641.1"/>
    <property type="molecule type" value="Genomic_DNA"/>
</dbReference>
<dbReference type="STRING" id="1834191.A5886_002741"/>
<dbReference type="RefSeq" id="WP_086275645.1">
    <property type="nucleotide sequence ID" value="NZ_NGKU01000001.1"/>
</dbReference>
<accession>A0A242AA91</accession>
<organism evidence="1 2">
    <name type="scientific">Candidatus Enterococcus testudinis</name>
    <dbReference type="NCBI Taxonomy" id="1834191"/>
    <lineage>
        <taxon>Bacteria</taxon>
        <taxon>Bacillati</taxon>
        <taxon>Bacillota</taxon>
        <taxon>Bacilli</taxon>
        <taxon>Lactobacillales</taxon>
        <taxon>Enterococcaceae</taxon>
        <taxon>Enterococcus</taxon>
    </lineage>
</organism>
<reference evidence="1 2" key="1">
    <citation type="submission" date="2017-05" db="EMBL/GenBank/DDBJ databases">
        <title>The Genome Sequence of Enterococcus sp. 8G7_MSG3316.</title>
        <authorList>
            <consortium name="The Broad Institute Genomics Platform"/>
            <consortium name="The Broad Institute Genomic Center for Infectious Diseases"/>
            <person name="Earl A."/>
            <person name="Manson A."/>
            <person name="Schwartman J."/>
            <person name="Gilmore M."/>
            <person name="Abouelleil A."/>
            <person name="Cao P."/>
            <person name="Chapman S."/>
            <person name="Cusick C."/>
            <person name="Shea T."/>
            <person name="Young S."/>
            <person name="Neafsey D."/>
            <person name="Nusbaum C."/>
            <person name="Birren B."/>
        </authorList>
    </citation>
    <scope>NUCLEOTIDE SEQUENCE [LARGE SCALE GENOMIC DNA]</scope>
    <source>
        <strain evidence="1 2">8G7_MSG3316</strain>
    </source>
</reference>
<comment type="caution">
    <text evidence="1">The sequence shown here is derived from an EMBL/GenBank/DDBJ whole genome shotgun (WGS) entry which is preliminary data.</text>
</comment>
<keyword evidence="2" id="KW-1185">Reference proteome</keyword>
<sequence length="142" mass="16298">MRPNLGYYVQTINDLVKETEAIGEKMHPKYEEIRQAIDEKKTSELTQERLSEIAETFKEGTDKYRLMLKKISQLRPPANVMGIHKKFERAYMSYVAGCDEMILSIADGVDTEAFDAAEEKQDQATDDISFAIQRMTALLLKK</sequence>
<evidence type="ECO:0000313" key="1">
    <source>
        <dbReference type="EMBL" id="OTN77641.1"/>
    </source>
</evidence>
<dbReference type="Proteomes" id="UP000195043">
    <property type="component" value="Unassembled WGS sequence"/>
</dbReference>
<dbReference type="OrthoDB" id="2146076at2"/>
<dbReference type="AlphaFoldDB" id="A0A242AA91"/>
<proteinExistence type="predicted"/>
<evidence type="ECO:0000313" key="2">
    <source>
        <dbReference type="Proteomes" id="UP000195043"/>
    </source>
</evidence>
<name>A0A242AA91_9ENTE</name>
<gene>
    <name evidence="1" type="ORF">A5886_002741</name>
</gene>
<protein>
    <submittedName>
        <fullName evidence="1">Uncharacterized protein</fullName>
    </submittedName>
</protein>